<dbReference type="GO" id="GO:0016158">
    <property type="term" value="F:inositol hexakisphosphate 3-phosphatase activity"/>
    <property type="evidence" value="ECO:0007669"/>
    <property type="project" value="UniProtKB-EC"/>
</dbReference>
<keyword evidence="4" id="KW-1133">Transmembrane helix</keyword>
<keyword evidence="4" id="KW-0812">Transmembrane</keyword>
<dbReference type="InterPro" id="IPR033379">
    <property type="entry name" value="Acid_Pase_AS"/>
</dbReference>
<accession>A0AAD6GLV0</accession>
<evidence type="ECO:0000256" key="2">
    <source>
        <dbReference type="ARBA" id="ARBA00012632"/>
    </source>
</evidence>
<dbReference type="AlphaFoldDB" id="A0AAD6GLV0"/>
<dbReference type="EMBL" id="JAQIZZ010000001">
    <property type="protein sequence ID" value="KAJ5557118.1"/>
    <property type="molecule type" value="Genomic_DNA"/>
</dbReference>
<dbReference type="PROSITE" id="PS00616">
    <property type="entry name" value="HIS_ACID_PHOSPHAT_1"/>
    <property type="match status" value="1"/>
</dbReference>
<dbReference type="GO" id="GO:0003993">
    <property type="term" value="F:acid phosphatase activity"/>
    <property type="evidence" value="ECO:0007669"/>
    <property type="project" value="TreeGrafter"/>
</dbReference>
<keyword evidence="6" id="KW-1185">Reference proteome</keyword>
<evidence type="ECO:0000256" key="1">
    <source>
        <dbReference type="ARBA" id="ARBA00005375"/>
    </source>
</evidence>
<evidence type="ECO:0000313" key="5">
    <source>
        <dbReference type="EMBL" id="KAJ5557118.1"/>
    </source>
</evidence>
<dbReference type="CDD" id="cd07040">
    <property type="entry name" value="HP"/>
    <property type="match status" value="1"/>
</dbReference>
<dbReference type="InterPro" id="IPR000560">
    <property type="entry name" value="His_Pase_clade-2"/>
</dbReference>
<evidence type="ECO:0000313" key="6">
    <source>
        <dbReference type="Proteomes" id="UP001220324"/>
    </source>
</evidence>
<comment type="caution">
    <text evidence="5">The sequence shown here is derived from an EMBL/GenBank/DDBJ whole genome shotgun (WGS) entry which is preliminary data.</text>
</comment>
<keyword evidence="4" id="KW-0472">Membrane</keyword>
<dbReference type="Gene3D" id="3.40.50.1240">
    <property type="entry name" value="Phosphoglycerate mutase-like"/>
    <property type="match status" value="1"/>
</dbReference>
<dbReference type="SUPFAM" id="SSF53254">
    <property type="entry name" value="Phosphoglycerate mutase-like"/>
    <property type="match status" value="1"/>
</dbReference>
<evidence type="ECO:0000256" key="3">
    <source>
        <dbReference type="ARBA" id="ARBA00022801"/>
    </source>
</evidence>
<feature type="transmembrane region" description="Helical" evidence="4">
    <location>
        <begin position="331"/>
        <end position="354"/>
    </location>
</feature>
<dbReference type="PANTHER" id="PTHR20963:SF18">
    <property type="entry name" value="ACID PHOSPHATASE PHO11-RELATED"/>
    <property type="match status" value="1"/>
</dbReference>
<reference evidence="5 6" key="1">
    <citation type="journal article" date="2023" name="IMA Fungus">
        <title>Comparative genomic study of the Penicillium genus elucidates a diverse pangenome and 15 lateral gene transfer events.</title>
        <authorList>
            <person name="Petersen C."/>
            <person name="Sorensen T."/>
            <person name="Nielsen M.R."/>
            <person name="Sondergaard T.E."/>
            <person name="Sorensen J.L."/>
            <person name="Fitzpatrick D.A."/>
            <person name="Frisvad J.C."/>
            <person name="Nielsen K.L."/>
        </authorList>
    </citation>
    <scope>NUCLEOTIDE SEQUENCE [LARGE SCALE GENOMIC DNA]</scope>
    <source>
        <strain evidence="5 6">IBT 35679</strain>
    </source>
</reference>
<dbReference type="Proteomes" id="UP001220324">
    <property type="component" value="Unassembled WGS sequence"/>
</dbReference>
<dbReference type="EC" id="3.1.3.8" evidence="2"/>
<proteinExistence type="inferred from homology"/>
<dbReference type="CDD" id="cd07061">
    <property type="entry name" value="HP_HAP_like"/>
    <property type="match status" value="1"/>
</dbReference>
<organism evidence="5 6">
    <name type="scientific">Penicillium frequentans</name>
    <dbReference type="NCBI Taxonomy" id="3151616"/>
    <lineage>
        <taxon>Eukaryota</taxon>
        <taxon>Fungi</taxon>
        <taxon>Dikarya</taxon>
        <taxon>Ascomycota</taxon>
        <taxon>Pezizomycotina</taxon>
        <taxon>Eurotiomycetes</taxon>
        <taxon>Eurotiomycetidae</taxon>
        <taxon>Eurotiales</taxon>
        <taxon>Aspergillaceae</taxon>
        <taxon>Penicillium</taxon>
    </lineage>
</organism>
<name>A0AAD6GLV0_9EURO</name>
<sequence>MDPRIECSSQAFLDIDFNMMLQIAAVEYPVMVNNGLVLMGYSTALIPVKYFDHQTILWHLETAKHDFQFKTTEILATKNIWLKKTKLEDLQVKRALLGWCPQAISLLGTSNSRSSVRLSDARLKYSTWSWRGANLQFTATTTSPLQIGGQIGLDFKRTINTLKFSASKNYRKCLTNSVTEQVVLYDVIESRAWLVPLICVFHEMLLAYWQNIRTAYQKGPIPLAVPSADGALASLDALRGSGGCIVEGSEEDQLTVRDLVLGFSVNMSKTAIHPPRRSEVYGSHKACLGADYRSASPLSDRFDPQQSLSREHISPVPSDEIMILRRPLLKVLFAFCVIYLAVTVYNNVFVAPLIQTRGPQIQVPGAATPHSASWKTWFHPLQAQPNKTRESSEEWNLFQHLGGNGPWIEKSGSNDELSIAPPEGCSIDQVHLISRHGERYPTPSAGNRHLQLLERTTALKVPLNGSLTFLNNWTYFTDDPSKDFGQLTSTGPYAGTLGAFTTGVRFRTRYANLLPKDSITRFWASDSQRVIDTARYLASGLFGLDWESRKTAVLQIIPETFERGADTLTPGETCRDYVEDKAHGHDLGARQLALFQDWYIPGIARRLLKDNPALGSLANMEVYSMQEMCGSEIMVRGSSPWCDVFTKEDWDHFEYARDLLHYYRAGPGNAYARAMGWLWLNATSTLLLEGIEAGTMFLSFAHDGDIVPILTALGVLSVIGESPLPPSYLVADRLWRTSSVLPMGGRVIVERLTCSDKKDKFIRININDRVVPLPLCRSGPGSSCSLDDFIRYVNSQEVSFGDYGQACGLKDHAERITFLRQD</sequence>
<keyword evidence="3" id="KW-0378">Hydrolase</keyword>
<dbReference type="InterPro" id="IPR029033">
    <property type="entry name" value="His_PPase_superfam"/>
</dbReference>
<dbReference type="GO" id="GO:0009277">
    <property type="term" value="C:fungal-type cell wall"/>
    <property type="evidence" value="ECO:0007669"/>
    <property type="project" value="TreeGrafter"/>
</dbReference>
<comment type="similarity">
    <text evidence="1">Belongs to the histidine acid phosphatase family.</text>
</comment>
<dbReference type="PANTHER" id="PTHR20963">
    <property type="entry name" value="MULTIPLE INOSITOL POLYPHOSPHATE PHOSPHATASE-RELATED"/>
    <property type="match status" value="1"/>
</dbReference>
<protein>
    <recommendedName>
        <fullName evidence="2">3-phytase</fullName>
        <ecNumber evidence="2">3.1.3.8</ecNumber>
    </recommendedName>
</protein>
<dbReference type="Pfam" id="PF00328">
    <property type="entry name" value="His_Phos_2"/>
    <property type="match status" value="1"/>
</dbReference>
<evidence type="ECO:0000256" key="4">
    <source>
        <dbReference type="SAM" id="Phobius"/>
    </source>
</evidence>
<gene>
    <name evidence="5" type="ORF">N7494_001033</name>
</gene>